<comment type="caution">
    <text evidence="1">The sequence shown here is derived from an EMBL/GenBank/DDBJ whole genome shotgun (WGS) entry which is preliminary data.</text>
</comment>
<evidence type="ECO:0000313" key="1">
    <source>
        <dbReference type="EMBL" id="KAF5784686.1"/>
    </source>
</evidence>
<dbReference type="Proteomes" id="UP000215914">
    <property type="component" value="Unassembled WGS sequence"/>
</dbReference>
<reference evidence="1" key="1">
    <citation type="journal article" date="2017" name="Nature">
        <title>The sunflower genome provides insights into oil metabolism, flowering and Asterid evolution.</title>
        <authorList>
            <person name="Badouin H."/>
            <person name="Gouzy J."/>
            <person name="Grassa C.J."/>
            <person name="Murat F."/>
            <person name="Staton S.E."/>
            <person name="Cottret L."/>
            <person name="Lelandais-Briere C."/>
            <person name="Owens G.L."/>
            <person name="Carrere S."/>
            <person name="Mayjonade B."/>
            <person name="Legrand L."/>
            <person name="Gill N."/>
            <person name="Kane N.C."/>
            <person name="Bowers J.E."/>
            <person name="Hubner S."/>
            <person name="Bellec A."/>
            <person name="Berard A."/>
            <person name="Berges H."/>
            <person name="Blanchet N."/>
            <person name="Boniface M.C."/>
            <person name="Brunel D."/>
            <person name="Catrice O."/>
            <person name="Chaidir N."/>
            <person name="Claudel C."/>
            <person name="Donnadieu C."/>
            <person name="Faraut T."/>
            <person name="Fievet G."/>
            <person name="Helmstetter N."/>
            <person name="King M."/>
            <person name="Knapp S.J."/>
            <person name="Lai Z."/>
            <person name="Le Paslier M.C."/>
            <person name="Lippi Y."/>
            <person name="Lorenzon L."/>
            <person name="Mandel J.R."/>
            <person name="Marage G."/>
            <person name="Marchand G."/>
            <person name="Marquand E."/>
            <person name="Bret-Mestries E."/>
            <person name="Morien E."/>
            <person name="Nambeesan S."/>
            <person name="Nguyen T."/>
            <person name="Pegot-Espagnet P."/>
            <person name="Pouilly N."/>
            <person name="Raftis F."/>
            <person name="Sallet E."/>
            <person name="Schiex T."/>
            <person name="Thomas J."/>
            <person name="Vandecasteele C."/>
            <person name="Vares D."/>
            <person name="Vear F."/>
            <person name="Vautrin S."/>
            <person name="Crespi M."/>
            <person name="Mangin B."/>
            <person name="Burke J.M."/>
            <person name="Salse J."/>
            <person name="Munos S."/>
            <person name="Vincourt P."/>
            <person name="Rieseberg L.H."/>
            <person name="Langlade N.B."/>
        </authorList>
    </citation>
    <scope>NUCLEOTIDE SEQUENCE</scope>
    <source>
        <tissue evidence="1">Leaves</tissue>
    </source>
</reference>
<accession>A0A9K3N2E4</accession>
<dbReference type="Gramene" id="mRNA:HanXRQr2_Chr10g0419821">
    <property type="protein sequence ID" value="CDS:HanXRQr2_Chr10g0419821.1"/>
    <property type="gene ID" value="HanXRQr2_Chr10g0419821"/>
</dbReference>
<dbReference type="AlphaFoldDB" id="A0A9K3N2E4"/>
<sequence>MMCSTSNCKILTLNIKKAQSEKKDNSKFIHYHTTIIQVFQECSNFKPTDPFEKGKLKVNLTCLRKSTTQSLFDLS</sequence>
<proteinExistence type="predicted"/>
<reference evidence="1" key="2">
    <citation type="submission" date="2020-06" db="EMBL/GenBank/DDBJ databases">
        <title>Helianthus annuus Genome sequencing and assembly Release 2.</title>
        <authorList>
            <person name="Gouzy J."/>
            <person name="Langlade N."/>
            <person name="Munos S."/>
        </authorList>
    </citation>
    <scope>NUCLEOTIDE SEQUENCE</scope>
    <source>
        <tissue evidence="1">Leaves</tissue>
    </source>
</reference>
<keyword evidence="2" id="KW-1185">Reference proteome</keyword>
<name>A0A9K3N2E4_HELAN</name>
<organism evidence="1 2">
    <name type="scientific">Helianthus annuus</name>
    <name type="common">Common sunflower</name>
    <dbReference type="NCBI Taxonomy" id="4232"/>
    <lineage>
        <taxon>Eukaryota</taxon>
        <taxon>Viridiplantae</taxon>
        <taxon>Streptophyta</taxon>
        <taxon>Embryophyta</taxon>
        <taxon>Tracheophyta</taxon>
        <taxon>Spermatophyta</taxon>
        <taxon>Magnoliopsida</taxon>
        <taxon>eudicotyledons</taxon>
        <taxon>Gunneridae</taxon>
        <taxon>Pentapetalae</taxon>
        <taxon>asterids</taxon>
        <taxon>campanulids</taxon>
        <taxon>Asterales</taxon>
        <taxon>Asteraceae</taxon>
        <taxon>Asteroideae</taxon>
        <taxon>Heliantheae alliance</taxon>
        <taxon>Heliantheae</taxon>
        <taxon>Helianthus</taxon>
    </lineage>
</organism>
<gene>
    <name evidence="1" type="ORF">HanXRQr2_Chr10g0419821</name>
</gene>
<evidence type="ECO:0000313" key="2">
    <source>
        <dbReference type="Proteomes" id="UP000215914"/>
    </source>
</evidence>
<dbReference type="EMBL" id="MNCJ02000325">
    <property type="protein sequence ID" value="KAF5784686.1"/>
    <property type="molecule type" value="Genomic_DNA"/>
</dbReference>
<protein>
    <submittedName>
        <fullName evidence="1">Uncharacterized protein</fullName>
    </submittedName>
</protein>